<organism evidence="3 4">
    <name type="scientific">Sphingomonas hankyongi</name>
    <dbReference type="NCBI Taxonomy" id="2908209"/>
    <lineage>
        <taxon>Bacteria</taxon>
        <taxon>Pseudomonadati</taxon>
        <taxon>Pseudomonadota</taxon>
        <taxon>Alphaproteobacteria</taxon>
        <taxon>Sphingomonadales</taxon>
        <taxon>Sphingomonadaceae</taxon>
        <taxon>Sphingomonas</taxon>
    </lineage>
</organism>
<evidence type="ECO:0000256" key="1">
    <source>
        <dbReference type="SAM" id="MobiDB-lite"/>
    </source>
</evidence>
<feature type="region of interest" description="Disordered" evidence="1">
    <location>
        <begin position="1"/>
        <end position="29"/>
    </location>
</feature>
<proteinExistence type="predicted"/>
<keyword evidence="2" id="KW-1133">Transmembrane helix</keyword>
<keyword evidence="4" id="KW-1185">Reference proteome</keyword>
<evidence type="ECO:0000313" key="3">
    <source>
        <dbReference type="EMBL" id="MCL6729058.1"/>
    </source>
</evidence>
<gene>
    <name evidence="3" type="ORF">LZ538_03180</name>
</gene>
<feature type="transmembrane region" description="Helical" evidence="2">
    <location>
        <begin position="42"/>
        <end position="63"/>
    </location>
</feature>
<dbReference type="Proteomes" id="UP001165342">
    <property type="component" value="Unassembled WGS sequence"/>
</dbReference>
<reference evidence="3" key="1">
    <citation type="submission" date="2022-05" db="EMBL/GenBank/DDBJ databases">
        <authorList>
            <person name="Jo J.-H."/>
            <person name="Im W.-T."/>
        </authorList>
    </citation>
    <scope>NUCLEOTIDE SEQUENCE</scope>
    <source>
        <strain evidence="3">SE220</strain>
    </source>
</reference>
<evidence type="ECO:0000256" key="2">
    <source>
        <dbReference type="SAM" id="Phobius"/>
    </source>
</evidence>
<sequence>MSKLSKPTVELKPAERPSRIRRDPVPQVEQKSVRAYPTEREIFFTVIGVVLFALAVVIITFGVSDFTSH</sequence>
<comment type="caution">
    <text evidence="3">The sequence shown here is derived from an EMBL/GenBank/DDBJ whole genome shotgun (WGS) entry which is preliminary data.</text>
</comment>
<evidence type="ECO:0000313" key="4">
    <source>
        <dbReference type="Proteomes" id="UP001165342"/>
    </source>
</evidence>
<dbReference type="EMBL" id="JAMGBE010000001">
    <property type="protein sequence ID" value="MCL6729058.1"/>
    <property type="molecule type" value="Genomic_DNA"/>
</dbReference>
<dbReference type="RefSeq" id="WP_249830543.1">
    <property type="nucleotide sequence ID" value="NZ_JAMGBE010000001.1"/>
</dbReference>
<protein>
    <submittedName>
        <fullName evidence="3">Uncharacterized protein</fullName>
    </submittedName>
</protein>
<keyword evidence="2" id="KW-0812">Transmembrane</keyword>
<feature type="compositionally biased region" description="Basic and acidic residues" evidence="1">
    <location>
        <begin position="12"/>
        <end position="24"/>
    </location>
</feature>
<keyword evidence="2" id="KW-0472">Membrane</keyword>
<accession>A0ABT0S080</accession>
<name>A0ABT0S080_9SPHN</name>